<name>A0A1W6SN87_9PROT</name>
<dbReference type="GO" id="GO:0009311">
    <property type="term" value="P:oligosaccharide metabolic process"/>
    <property type="evidence" value="ECO:0007669"/>
    <property type="project" value="InterPro"/>
</dbReference>
<dbReference type="InterPro" id="IPR004888">
    <property type="entry name" value="Glycoside_hydrolase_63"/>
</dbReference>
<keyword evidence="3" id="KW-1185">Reference proteome</keyword>
<dbReference type="Proteomes" id="UP000012179">
    <property type="component" value="Chromosome"/>
</dbReference>
<dbReference type="EMBL" id="CP021106">
    <property type="protein sequence ID" value="ARO87264.1"/>
    <property type="molecule type" value="Genomic_DNA"/>
</dbReference>
<dbReference type="PANTHER" id="PTHR10412:SF10">
    <property type="entry name" value="GLYCOSYL HYDROLASE FAMILY 63 C-TERMINAL DOMAIN-CONTAINING PROTEIN"/>
    <property type="match status" value="1"/>
</dbReference>
<dbReference type="Gene3D" id="1.50.10.10">
    <property type="match status" value="1"/>
</dbReference>
<dbReference type="InterPro" id="IPR054491">
    <property type="entry name" value="MGH1-like_GH"/>
</dbReference>
<feature type="domain" description="Mannosylglycerate hydrolase MGH1-like glycoside hydrolase" evidence="1">
    <location>
        <begin position="424"/>
        <end position="530"/>
    </location>
</feature>
<protein>
    <submittedName>
        <fullName evidence="2">Glucosidase</fullName>
    </submittedName>
</protein>
<gene>
    <name evidence="2" type="ORF">EBAPG3_005485</name>
</gene>
<dbReference type="GO" id="GO:0004573">
    <property type="term" value="F:Glc3Man9GlcNAc2 oligosaccharide glucosidase activity"/>
    <property type="evidence" value="ECO:0007669"/>
    <property type="project" value="InterPro"/>
</dbReference>
<dbReference type="InterPro" id="IPR012341">
    <property type="entry name" value="6hp_glycosidase-like_sf"/>
</dbReference>
<dbReference type="InterPro" id="IPR008928">
    <property type="entry name" value="6-hairpin_glycosidase_sf"/>
</dbReference>
<dbReference type="Pfam" id="PF22422">
    <property type="entry name" value="MGH1-like_GH"/>
    <property type="match status" value="2"/>
</dbReference>
<reference evidence="2 3" key="1">
    <citation type="journal article" date="2015" name="Int. J. Syst. Evol. Microbiol.">
        <title>Nitrosospira lacus sp. nov., a psychrotolerant, ammonia-oxidizing bacterium from sandy lake sediment.</title>
        <authorList>
            <person name="Urakawa H."/>
            <person name="Garcia J.C."/>
            <person name="Nielsen J.L."/>
            <person name="Le V.Q."/>
            <person name="Kozlowski J.A."/>
            <person name="Stein L.Y."/>
            <person name="Lim C.K."/>
            <person name="Pommerening-Roser A."/>
            <person name="Martens-Habbena W."/>
            <person name="Stahl D.A."/>
            <person name="Klotz M.G."/>
        </authorList>
    </citation>
    <scope>NUCLEOTIDE SEQUENCE [LARGE SCALE GENOMIC DNA]</scope>
    <source>
        <strain evidence="2 3">APG3</strain>
    </source>
</reference>
<dbReference type="KEGG" id="nlc:EBAPG3_005485"/>
<evidence type="ECO:0000259" key="1">
    <source>
        <dbReference type="Pfam" id="PF22422"/>
    </source>
</evidence>
<dbReference type="RefSeq" id="WP_004174090.1">
    <property type="nucleotide sequence ID" value="NZ_CP021106.3"/>
</dbReference>
<evidence type="ECO:0000313" key="2">
    <source>
        <dbReference type="EMBL" id="ARO87264.1"/>
    </source>
</evidence>
<evidence type="ECO:0000313" key="3">
    <source>
        <dbReference type="Proteomes" id="UP000012179"/>
    </source>
</evidence>
<dbReference type="AlphaFoldDB" id="A0A1W6SN87"/>
<sequence length="899" mass="102447">MSNQPDAEQQRLEKQRTGCEDWRLWGPYLSERAWGTVREDYSPDGDAWEYFNHDQSRSRAYRWNEDGLGGISDEAQRLCFGLALWNGRDSILKERAFGLTGKQGNRGEDVKECYFYVDATPSHSWLHYLYKYPQSAFPYTRLVEENAHRSRKDPPFGLIDSGAFADGRYWDVEVCYAKASPEELHIRILASNRGKDEAVLWLLPQLWFRNDWAWSKNGVPKPALRAMPAPADGAWAVEAEHSMLGTYHLYGRQQADVLYTENETNRARLWRAANGGSYVKDAFHRYLVDGEHGAVNPEQQGTKFAAVHKLRIAPGEAGTIDLVLSRIRRPHPFIHHGDILALRRSEADAFFERLLPEASTQDHRILRQALAGAIWNKQFFHYDVSTWLKGDGLSPPPSRKHGRNHSWRHLKASHVISMPDAWEYPWFAAWDLAFHCAVLALMDVDFAKEQVELLLLESYLHPNGQIPAYEWSFGDVNPPVHAMAALKVFRAERVQRGKGDTSFLKRVLHKLLLNHTWWINRKDANGTNVFEGGFLGLDNISVYDRSKPLPSGYTLKQADATGWMAMFSLQLTVIALEIAVEDPTYENIAIQCYSQFLAIGYAIAGHTGACVSLWDEADGFFKDLMISPDGAVNRIDVFSWVGIIPLFACEVVDARLLEHRTRFKALLWEHKGGMFDGSTICACPVHTNERGEHLLSLVTASMLVKMLPRIFDEKEFLSPHGIRSVSKRHATHQNPEHIPGIGDTFIRYVPGESDSPMFGGNSNWRGPVWMPTNYLLIQAIEKLHRFLGDAFTFPAPCLNGYEITLKYAATMLAERLVDIFRRDESDLIPAFPMDSPHQTDPHWRDLLLFHEYFHGETGQGLGAAHQSWSGLAANLVMRRYHQDIPEFWRQQTTITPPEP</sequence>
<proteinExistence type="predicted"/>
<dbReference type="eggNOG" id="COG1452">
    <property type="taxonomic scope" value="Bacteria"/>
</dbReference>
<dbReference type="SUPFAM" id="SSF48208">
    <property type="entry name" value="Six-hairpin glycosidases"/>
    <property type="match status" value="1"/>
</dbReference>
<organism evidence="2 3">
    <name type="scientific">Nitrosospira lacus</name>
    <dbReference type="NCBI Taxonomy" id="1288494"/>
    <lineage>
        <taxon>Bacteria</taxon>
        <taxon>Pseudomonadati</taxon>
        <taxon>Pseudomonadota</taxon>
        <taxon>Betaproteobacteria</taxon>
        <taxon>Nitrosomonadales</taxon>
        <taxon>Nitrosomonadaceae</taxon>
        <taxon>Nitrosospira</taxon>
    </lineage>
</organism>
<feature type="domain" description="Mannosylglycerate hydrolase MGH1-like glycoside hydrolase" evidence="1">
    <location>
        <begin position="697"/>
        <end position="869"/>
    </location>
</feature>
<dbReference type="PANTHER" id="PTHR10412">
    <property type="entry name" value="MANNOSYL-OLIGOSACCHARIDE GLUCOSIDASE"/>
    <property type="match status" value="1"/>
</dbReference>
<dbReference type="OrthoDB" id="9798687at2"/>
<accession>A0A1W6SN87</accession>